<dbReference type="Proteomes" id="UP001519460">
    <property type="component" value="Unassembled WGS sequence"/>
</dbReference>
<comment type="caution">
    <text evidence="2">The sequence shown here is derived from an EMBL/GenBank/DDBJ whole genome shotgun (WGS) entry which is preliminary data.</text>
</comment>
<evidence type="ECO:0000313" key="2">
    <source>
        <dbReference type="EMBL" id="KAK7482342.1"/>
    </source>
</evidence>
<feature type="non-terminal residue" evidence="2">
    <location>
        <position position="156"/>
    </location>
</feature>
<reference evidence="2 3" key="1">
    <citation type="journal article" date="2023" name="Sci. Data">
        <title>Genome assembly of the Korean intertidal mud-creeper Batillaria attramentaria.</title>
        <authorList>
            <person name="Patra A.K."/>
            <person name="Ho P.T."/>
            <person name="Jun S."/>
            <person name="Lee S.J."/>
            <person name="Kim Y."/>
            <person name="Won Y.J."/>
        </authorList>
    </citation>
    <scope>NUCLEOTIDE SEQUENCE [LARGE SCALE GENOMIC DNA]</scope>
    <source>
        <strain evidence="2">Wonlab-2016</strain>
    </source>
</reference>
<feature type="region of interest" description="Disordered" evidence="1">
    <location>
        <begin position="137"/>
        <end position="156"/>
    </location>
</feature>
<dbReference type="AlphaFoldDB" id="A0ABD0K6C3"/>
<gene>
    <name evidence="2" type="ORF">BaRGS_00026470</name>
</gene>
<evidence type="ECO:0000256" key="1">
    <source>
        <dbReference type="SAM" id="MobiDB-lite"/>
    </source>
</evidence>
<accession>A0ABD0K6C3</accession>
<proteinExistence type="predicted"/>
<organism evidence="2 3">
    <name type="scientific">Batillaria attramentaria</name>
    <dbReference type="NCBI Taxonomy" id="370345"/>
    <lineage>
        <taxon>Eukaryota</taxon>
        <taxon>Metazoa</taxon>
        <taxon>Spiralia</taxon>
        <taxon>Lophotrochozoa</taxon>
        <taxon>Mollusca</taxon>
        <taxon>Gastropoda</taxon>
        <taxon>Caenogastropoda</taxon>
        <taxon>Sorbeoconcha</taxon>
        <taxon>Cerithioidea</taxon>
        <taxon>Batillariidae</taxon>
        <taxon>Batillaria</taxon>
    </lineage>
</organism>
<sequence length="156" mass="17399">MFITISQRHPSLRSDGSPQTDCAPHIADGLQAKWPNQYYGTSKEVFPSGPSVLVCMTSAEPRQHQCSKFGQSRRRLPNLLASRQSPIIVSNEVCREFAGSSSPDVQRQWMTRLDDKMGTAETPKLISSASRVPPPLRNLAWKPPARPAKFLHSPEF</sequence>
<evidence type="ECO:0000313" key="3">
    <source>
        <dbReference type="Proteomes" id="UP001519460"/>
    </source>
</evidence>
<name>A0ABD0K6C3_9CAEN</name>
<protein>
    <submittedName>
        <fullName evidence="2">Uncharacterized protein</fullName>
    </submittedName>
</protein>
<keyword evidence="3" id="KW-1185">Reference proteome</keyword>
<dbReference type="EMBL" id="JACVVK020000247">
    <property type="protein sequence ID" value="KAK7482342.1"/>
    <property type="molecule type" value="Genomic_DNA"/>
</dbReference>